<dbReference type="Gene3D" id="3.40.1180.10">
    <property type="entry name" value="Decaprenyl diphosphate synthase-like"/>
    <property type="match status" value="1"/>
</dbReference>
<feature type="binding site" evidence="2">
    <location>
        <position position="31"/>
    </location>
    <ligand>
        <name>substrate</name>
    </ligand>
</feature>
<sequence length="231" mass="26489">MADKVPVHVAVIMDGNGRWARQRLQPRALGHRAGVRSARKVVRAAHKCGVRYLTLFAFSQENWKRPELEVRLLMKLFISTLTREVDALHRNRVRLRFIGDHREFPSELREQMRRATELTRDNDGLQLQVAVGYGGQWDIVQAAQQVVDAGLPVTIENLEARLDTAGIPAPDLLIRTGGESRISNFLLWQLAYTELYFCDTLWPEFVDEHFAAALAWFADRERRFGRVVDVA</sequence>
<comment type="subunit">
    <text evidence="2">Homodimer.</text>
</comment>
<protein>
    <recommendedName>
        <fullName evidence="2">Ditrans,polycis-undecaprenyl-diphosphate synthase ((2E,6E)-farnesyl-diphosphate specific)</fullName>
        <ecNumber evidence="2">2.5.1.31</ecNumber>
    </recommendedName>
    <alternativeName>
        <fullName evidence="2">Ditrans,polycis-undecaprenylcistransferase</fullName>
    </alternativeName>
    <alternativeName>
        <fullName evidence="2">Undecaprenyl diphosphate synthase</fullName>
        <shortName evidence="2">UDS</shortName>
    </alternativeName>
    <alternativeName>
        <fullName evidence="2">Undecaprenyl pyrophosphate synthase</fullName>
        <shortName evidence="2">UPP synthase</shortName>
    </alternativeName>
</protein>
<keyword evidence="2" id="KW-0573">Peptidoglycan synthesis</keyword>
<feature type="binding site" evidence="2">
    <location>
        <begin position="59"/>
        <end position="61"/>
    </location>
    <ligand>
        <name>substrate</name>
    </ligand>
</feature>
<dbReference type="GO" id="GO:0016094">
    <property type="term" value="P:polyprenol biosynthetic process"/>
    <property type="evidence" value="ECO:0007669"/>
    <property type="project" value="TreeGrafter"/>
</dbReference>
<dbReference type="EMBL" id="FQWZ01000005">
    <property type="protein sequence ID" value="SHH08116.1"/>
    <property type="molecule type" value="Genomic_DNA"/>
</dbReference>
<feature type="binding site" evidence="2">
    <location>
        <position position="63"/>
    </location>
    <ligand>
        <name>substrate</name>
    </ligand>
</feature>
<feature type="binding site" evidence="2">
    <location>
        <begin position="181"/>
        <end position="183"/>
    </location>
    <ligand>
        <name>substrate</name>
    </ligand>
</feature>
<keyword evidence="2" id="KW-0460">Magnesium</keyword>
<comment type="function">
    <text evidence="2">Catalyzes the sequential condensation of isopentenyl diphosphate (IPP) with (2E,6E)-farnesyl diphosphate (E,E-FPP) to yield (2Z,6Z,10Z,14Z,18Z,22Z,26Z,30Z,34E,38E)-undecaprenyl diphosphate (di-trans,octa-cis-UPP). UPP is the precursor of glycosyl carrier lipid in the biosynthesis of bacterial cell wall polysaccharide components such as peptidoglycan and lipopolysaccharide.</text>
</comment>
<dbReference type="PANTHER" id="PTHR10291">
    <property type="entry name" value="DEHYDRODOLICHYL DIPHOSPHATE SYNTHASE FAMILY MEMBER"/>
    <property type="match status" value="1"/>
</dbReference>
<dbReference type="STRING" id="490188.SAMN04488068_2461"/>
<dbReference type="InterPro" id="IPR036424">
    <property type="entry name" value="UPP_synth-like_sf"/>
</dbReference>
<keyword evidence="2" id="KW-0479">Metal-binding</keyword>
<dbReference type="InterPro" id="IPR001441">
    <property type="entry name" value="UPP_synth-like"/>
</dbReference>
<feature type="binding site" evidence="2">
    <location>
        <position position="65"/>
    </location>
    <ligand>
        <name>substrate</name>
    </ligand>
</feature>
<feature type="binding site" evidence="2">
    <location>
        <position position="14"/>
    </location>
    <ligand>
        <name>Mg(2+)</name>
        <dbReference type="ChEBI" id="CHEBI:18420"/>
    </ligand>
</feature>
<accession>A0A1M5Q2H6</accession>
<feature type="binding site" evidence="2">
    <location>
        <begin position="15"/>
        <end position="18"/>
    </location>
    <ligand>
        <name>substrate</name>
    </ligand>
</feature>
<feature type="active site" description="Proton acceptor" evidence="2">
    <location>
        <position position="62"/>
    </location>
</feature>
<organism evidence="3 4">
    <name type="scientific">Hydrocarboniphaga daqingensis</name>
    <dbReference type="NCBI Taxonomy" id="490188"/>
    <lineage>
        <taxon>Bacteria</taxon>
        <taxon>Pseudomonadati</taxon>
        <taxon>Pseudomonadota</taxon>
        <taxon>Gammaproteobacteria</taxon>
        <taxon>Nevskiales</taxon>
        <taxon>Nevskiaceae</taxon>
        <taxon>Hydrocarboniphaga</taxon>
    </lineage>
</organism>
<dbReference type="GO" id="GO:0008834">
    <property type="term" value="F:ditrans,polycis-undecaprenyl-diphosphate synthase [(2E,6E)-farnesyl-diphosphate specific] activity"/>
    <property type="evidence" value="ECO:0007669"/>
    <property type="project" value="UniProtKB-UniRule"/>
</dbReference>
<feature type="active site" evidence="2">
    <location>
        <position position="14"/>
    </location>
</feature>
<dbReference type="NCBIfam" id="TIGR00055">
    <property type="entry name" value="uppS"/>
    <property type="match status" value="1"/>
</dbReference>
<dbReference type="HAMAP" id="MF_01139">
    <property type="entry name" value="ISPT"/>
    <property type="match status" value="1"/>
</dbReference>
<evidence type="ECO:0000313" key="3">
    <source>
        <dbReference type="EMBL" id="SHH08116.1"/>
    </source>
</evidence>
<evidence type="ECO:0000313" key="4">
    <source>
        <dbReference type="Proteomes" id="UP000199758"/>
    </source>
</evidence>
<dbReference type="PANTHER" id="PTHR10291:SF0">
    <property type="entry name" value="DEHYDRODOLICHYL DIPHOSPHATE SYNTHASE 2"/>
    <property type="match status" value="1"/>
</dbReference>
<name>A0A1M5Q2H6_9GAMM</name>
<feature type="binding site" evidence="2">
    <location>
        <position position="194"/>
    </location>
    <ligand>
        <name>Mg(2+)</name>
        <dbReference type="ChEBI" id="CHEBI:18420"/>
    </ligand>
</feature>
<dbReference type="Pfam" id="PF01255">
    <property type="entry name" value="Prenyltransf"/>
    <property type="match status" value="1"/>
</dbReference>
<keyword evidence="2" id="KW-0133">Cell shape</keyword>
<evidence type="ECO:0000256" key="2">
    <source>
        <dbReference type="HAMAP-Rule" id="MF_01139"/>
    </source>
</evidence>
<evidence type="ECO:0000256" key="1">
    <source>
        <dbReference type="ARBA" id="ARBA00022679"/>
    </source>
</evidence>
<dbReference type="SUPFAM" id="SSF64005">
    <property type="entry name" value="Undecaprenyl diphosphate synthase"/>
    <property type="match status" value="1"/>
</dbReference>
<dbReference type="GO" id="GO:0008360">
    <property type="term" value="P:regulation of cell shape"/>
    <property type="evidence" value="ECO:0007669"/>
    <property type="project" value="UniProtKB-KW"/>
</dbReference>
<keyword evidence="1 2" id="KW-0808">Transferase</keyword>
<gene>
    <name evidence="2" type="primary">uppS</name>
    <name evidence="3" type="ORF">SAMN04488068_2461</name>
</gene>
<dbReference type="Proteomes" id="UP000199758">
    <property type="component" value="Unassembled WGS sequence"/>
</dbReference>
<dbReference type="GO" id="GO:0071555">
    <property type="term" value="P:cell wall organization"/>
    <property type="evidence" value="ECO:0007669"/>
    <property type="project" value="UniProtKB-KW"/>
</dbReference>
<reference evidence="3 4" key="1">
    <citation type="submission" date="2016-11" db="EMBL/GenBank/DDBJ databases">
        <authorList>
            <person name="Jaros S."/>
            <person name="Januszkiewicz K."/>
            <person name="Wedrychowicz H."/>
        </authorList>
    </citation>
    <scope>NUCLEOTIDE SEQUENCE [LARGE SCALE GENOMIC DNA]</scope>
    <source>
        <strain evidence="3 4">CGMCC 1.7049</strain>
    </source>
</reference>
<dbReference type="PROSITE" id="PS01066">
    <property type="entry name" value="UPP_SYNTHASE"/>
    <property type="match status" value="1"/>
</dbReference>
<dbReference type="GO" id="GO:0009252">
    <property type="term" value="P:peptidoglycan biosynthetic process"/>
    <property type="evidence" value="ECO:0007669"/>
    <property type="project" value="UniProtKB-UniRule"/>
</dbReference>
<dbReference type="AlphaFoldDB" id="A0A1M5Q2H6"/>
<keyword evidence="4" id="KW-1185">Reference proteome</keyword>
<keyword evidence="2" id="KW-0961">Cell wall biogenesis/degradation</keyword>
<feature type="binding site" evidence="2">
    <location>
        <position position="19"/>
    </location>
    <ligand>
        <name>substrate</name>
    </ligand>
</feature>
<comment type="similarity">
    <text evidence="2">Belongs to the UPP synthase family.</text>
</comment>
<comment type="cofactor">
    <cofactor evidence="2">
        <name>Mg(2+)</name>
        <dbReference type="ChEBI" id="CHEBI:18420"/>
    </cofactor>
    <text evidence="2">Binds 2 magnesium ions per subunit.</text>
</comment>
<comment type="catalytic activity">
    <reaction evidence="2">
        <text>8 isopentenyl diphosphate + (2E,6E)-farnesyl diphosphate = di-trans,octa-cis-undecaprenyl diphosphate + 8 diphosphate</text>
        <dbReference type="Rhea" id="RHEA:27551"/>
        <dbReference type="ChEBI" id="CHEBI:33019"/>
        <dbReference type="ChEBI" id="CHEBI:58405"/>
        <dbReference type="ChEBI" id="CHEBI:128769"/>
        <dbReference type="ChEBI" id="CHEBI:175763"/>
        <dbReference type="EC" id="2.5.1.31"/>
    </reaction>
</comment>
<dbReference type="GO" id="GO:0005829">
    <property type="term" value="C:cytosol"/>
    <property type="evidence" value="ECO:0007669"/>
    <property type="project" value="TreeGrafter"/>
</dbReference>
<feature type="binding site" evidence="2">
    <location>
        <position position="175"/>
    </location>
    <ligand>
        <name>substrate</name>
    </ligand>
</feature>
<dbReference type="InterPro" id="IPR018520">
    <property type="entry name" value="UPP_synth-like_CS"/>
</dbReference>
<dbReference type="FunFam" id="3.40.1180.10:FF:000001">
    <property type="entry name" value="(2E,6E)-farnesyl-diphosphate-specific ditrans,polycis-undecaprenyl-diphosphate synthase"/>
    <property type="match status" value="1"/>
</dbReference>
<dbReference type="CDD" id="cd00475">
    <property type="entry name" value="Cis_IPPS"/>
    <property type="match status" value="1"/>
</dbReference>
<dbReference type="GO" id="GO:0000287">
    <property type="term" value="F:magnesium ion binding"/>
    <property type="evidence" value="ECO:0007669"/>
    <property type="project" value="UniProtKB-UniRule"/>
</dbReference>
<feature type="binding site" evidence="2">
    <location>
        <position position="27"/>
    </location>
    <ligand>
        <name>substrate</name>
    </ligand>
</feature>
<dbReference type="EC" id="2.5.1.31" evidence="2"/>
<proteinExistence type="inferred from homology"/>